<organism evidence="4 5">
    <name type="scientific">Desulfocurvibacter africanus subsp. africanus str. Walvis Bay</name>
    <dbReference type="NCBI Taxonomy" id="690850"/>
    <lineage>
        <taxon>Bacteria</taxon>
        <taxon>Pseudomonadati</taxon>
        <taxon>Thermodesulfobacteriota</taxon>
        <taxon>Desulfovibrionia</taxon>
        <taxon>Desulfovibrionales</taxon>
        <taxon>Desulfovibrionaceae</taxon>
        <taxon>Desulfocurvibacter</taxon>
    </lineage>
</organism>
<dbReference type="InterPro" id="IPR037138">
    <property type="entry name" value="His_deacetylse_dom_sf"/>
</dbReference>
<evidence type="ECO:0000256" key="2">
    <source>
        <dbReference type="ARBA" id="ARBA00022801"/>
    </source>
</evidence>
<accession>F3YYV2</accession>
<dbReference type="STRING" id="690850.Desaf_3651"/>
<dbReference type="InterPro" id="IPR044150">
    <property type="entry name" value="HDAC_classIV"/>
</dbReference>
<dbReference type="Pfam" id="PF00850">
    <property type="entry name" value="Hist_deacetyl"/>
    <property type="match status" value="1"/>
</dbReference>
<dbReference type="KEGG" id="daf:Desaf_3651"/>
<feature type="domain" description="Histone deacetylase" evidence="3">
    <location>
        <begin position="21"/>
        <end position="328"/>
    </location>
</feature>
<dbReference type="EMBL" id="CP003221">
    <property type="protein sequence ID" value="EGJ51928.1"/>
    <property type="molecule type" value="Genomic_DNA"/>
</dbReference>
<keyword evidence="2" id="KW-0378">Hydrolase</keyword>
<dbReference type="GO" id="GO:0016787">
    <property type="term" value="F:hydrolase activity"/>
    <property type="evidence" value="ECO:0007669"/>
    <property type="project" value="UniProtKB-KW"/>
</dbReference>
<dbReference type="Proteomes" id="UP000007844">
    <property type="component" value="Chromosome"/>
</dbReference>
<dbReference type="SUPFAM" id="SSF52768">
    <property type="entry name" value="Arginase/deacetylase"/>
    <property type="match status" value="1"/>
</dbReference>
<evidence type="ECO:0000259" key="3">
    <source>
        <dbReference type="Pfam" id="PF00850"/>
    </source>
</evidence>
<dbReference type="eggNOG" id="COG0123">
    <property type="taxonomic scope" value="Bacteria"/>
</dbReference>
<comment type="similarity">
    <text evidence="1">Belongs to the histone deacetylase family.</text>
</comment>
<gene>
    <name evidence="4" type="ORF">Desaf_3651</name>
</gene>
<dbReference type="CDD" id="cd09993">
    <property type="entry name" value="HDAC_classIV"/>
    <property type="match status" value="1"/>
</dbReference>
<keyword evidence="5" id="KW-1185">Reference proteome</keyword>
<protein>
    <submittedName>
        <fullName evidence="4">Histone deacetylase superfamily</fullName>
    </submittedName>
</protein>
<dbReference type="RefSeq" id="WP_014261538.1">
    <property type="nucleotide sequence ID" value="NC_016629.1"/>
</dbReference>
<dbReference type="InterPro" id="IPR023696">
    <property type="entry name" value="Ureohydrolase_dom_sf"/>
</dbReference>
<proteinExistence type="inferred from homology"/>
<dbReference type="PRINTS" id="PR01270">
    <property type="entry name" value="HDASUPER"/>
</dbReference>
<evidence type="ECO:0000313" key="4">
    <source>
        <dbReference type="EMBL" id="EGJ51928.1"/>
    </source>
</evidence>
<dbReference type="InterPro" id="IPR000286">
    <property type="entry name" value="HDACs"/>
</dbReference>
<dbReference type="Gene3D" id="3.40.800.20">
    <property type="entry name" value="Histone deacetylase domain"/>
    <property type="match status" value="1"/>
</dbReference>
<dbReference type="HOGENOM" id="CLU_007727_1_0_7"/>
<dbReference type="PANTHER" id="PTHR10625">
    <property type="entry name" value="HISTONE DEACETYLASE HDAC1-RELATED"/>
    <property type="match status" value="1"/>
</dbReference>
<reference evidence="4 5" key="1">
    <citation type="journal article" date="2011" name="J. Bacteriol.">
        <title>Genome sequence of the mercury-methylating and pleomorphic Desulfovibrio africanus Strain Walvis Bay.</title>
        <authorList>
            <person name="Brown S.D."/>
            <person name="Wall J.D."/>
            <person name="Kucken A.M."/>
            <person name="Gilmour C.C."/>
            <person name="Podar M."/>
            <person name="Brandt C.C."/>
            <person name="Teshima H."/>
            <person name="Detter J.C."/>
            <person name="Han C.S."/>
            <person name="Land M.L."/>
            <person name="Lucas S."/>
            <person name="Han J."/>
            <person name="Pennacchio L."/>
            <person name="Nolan M."/>
            <person name="Pitluck S."/>
            <person name="Woyke T."/>
            <person name="Goodwin L."/>
            <person name="Palumbo A.V."/>
            <person name="Elias D.A."/>
        </authorList>
    </citation>
    <scope>NUCLEOTIDE SEQUENCE [LARGE SCALE GENOMIC DNA]</scope>
    <source>
        <strain evidence="4 5">Walvis Bay</strain>
    </source>
</reference>
<sequence>MIIHHSRFAMRYTDYGIGIPVRDDRADRTFQALCGHSTVGARVAAWHYSEPLPEITAEDLLRAHDAAYVRAFLSDAPEAALMESYELLDEQGRYNRYDPAKAVRPLRELATTALGHVAGTAACAELALEHGFCHFLGGGMHHAMRSRGRGFCPLNDVVVAARRLQAQGRARRVWIIDTDAHKGDGTAEITLGDKSILCLSIHMAQGWPLDCTPLDSAGNLRRQFYPSDVDIPIPAGGEAHYLPALEHGLDLLEQLSAGQRPDLALVVGGADPFELDELPSSAPLRLSLEQMRERDLLVYRFLAGRGVPQAWVMAGGYGRESWRVYAQFLTQVLGERGG</sequence>
<name>F3YYV2_DESAF</name>
<dbReference type="GO" id="GO:0040029">
    <property type="term" value="P:epigenetic regulation of gene expression"/>
    <property type="evidence" value="ECO:0007669"/>
    <property type="project" value="TreeGrafter"/>
</dbReference>
<dbReference type="InterPro" id="IPR023801">
    <property type="entry name" value="His_deacetylse_dom"/>
</dbReference>
<dbReference type="AlphaFoldDB" id="F3YYV2"/>
<evidence type="ECO:0000256" key="1">
    <source>
        <dbReference type="ARBA" id="ARBA00005947"/>
    </source>
</evidence>
<dbReference type="GO" id="GO:0004407">
    <property type="term" value="F:histone deacetylase activity"/>
    <property type="evidence" value="ECO:0007669"/>
    <property type="project" value="InterPro"/>
</dbReference>
<dbReference type="PANTHER" id="PTHR10625:SF19">
    <property type="entry name" value="HISTONE DEACETYLASE 12"/>
    <property type="match status" value="1"/>
</dbReference>
<evidence type="ECO:0000313" key="5">
    <source>
        <dbReference type="Proteomes" id="UP000007844"/>
    </source>
</evidence>